<name>A0A2G2W906_CAPBA</name>
<dbReference type="EMBL" id="MLFT02000008">
    <property type="protein sequence ID" value="PHT41687.1"/>
    <property type="molecule type" value="Genomic_DNA"/>
</dbReference>
<sequence>MLVEEFETNVQSEFAGKYFFTLVRRCHNCLKRGSAAEIDLALQLIGLVALTLGEGDGVFVHCLFCWCQRFCRHGKINEFYMGIHESRKQTSIICGCFSNINLGEDDEHVNGASIEALALIFENGRLEKFSNQAEEYASIKDMKDRIMNEVKRICNGIKQDASKIIQDD</sequence>
<evidence type="ECO:0000313" key="3">
    <source>
        <dbReference type="Proteomes" id="UP000224567"/>
    </source>
</evidence>
<dbReference type="Proteomes" id="UP000224567">
    <property type="component" value="Unassembled WGS sequence"/>
</dbReference>
<feature type="domain" description="Interferon-related developmental regulator N-terminal" evidence="1">
    <location>
        <begin position="3"/>
        <end position="56"/>
    </location>
</feature>
<evidence type="ECO:0000313" key="2">
    <source>
        <dbReference type="EMBL" id="PHT41687.1"/>
    </source>
</evidence>
<organism evidence="2 3">
    <name type="scientific">Capsicum baccatum</name>
    <name type="common">Peruvian pepper</name>
    <dbReference type="NCBI Taxonomy" id="33114"/>
    <lineage>
        <taxon>Eukaryota</taxon>
        <taxon>Viridiplantae</taxon>
        <taxon>Streptophyta</taxon>
        <taxon>Embryophyta</taxon>
        <taxon>Tracheophyta</taxon>
        <taxon>Spermatophyta</taxon>
        <taxon>Magnoliopsida</taxon>
        <taxon>eudicotyledons</taxon>
        <taxon>Gunneridae</taxon>
        <taxon>Pentapetalae</taxon>
        <taxon>asterids</taxon>
        <taxon>lamiids</taxon>
        <taxon>Solanales</taxon>
        <taxon>Solanaceae</taxon>
        <taxon>Solanoideae</taxon>
        <taxon>Capsiceae</taxon>
        <taxon>Capsicum</taxon>
    </lineage>
</organism>
<reference evidence="3" key="2">
    <citation type="journal article" date="2017" name="J. Anim. Genet.">
        <title>Multiple reference genome sequences of hot pepper reveal the massive evolution of plant disease resistance genes by retroduplication.</title>
        <authorList>
            <person name="Kim S."/>
            <person name="Park J."/>
            <person name="Yeom S.-I."/>
            <person name="Kim Y.-M."/>
            <person name="Seo E."/>
            <person name="Kim K.-T."/>
            <person name="Kim M.-S."/>
            <person name="Lee J.M."/>
            <person name="Cheong K."/>
            <person name="Shin H.-S."/>
            <person name="Kim S.-B."/>
            <person name="Han K."/>
            <person name="Lee J."/>
            <person name="Park M."/>
            <person name="Lee H.-A."/>
            <person name="Lee H.-Y."/>
            <person name="Lee Y."/>
            <person name="Oh S."/>
            <person name="Lee J.H."/>
            <person name="Choi E."/>
            <person name="Choi E."/>
            <person name="Lee S.E."/>
            <person name="Jeon J."/>
            <person name="Kim H."/>
            <person name="Choi G."/>
            <person name="Song H."/>
            <person name="Lee J."/>
            <person name="Lee S.-C."/>
            <person name="Kwon J.-K."/>
            <person name="Lee H.-Y."/>
            <person name="Koo N."/>
            <person name="Hong Y."/>
            <person name="Kim R.W."/>
            <person name="Kang W.-H."/>
            <person name="Huh J.H."/>
            <person name="Kang B.-C."/>
            <person name="Yang T.-J."/>
            <person name="Lee Y.-H."/>
            <person name="Bennetzen J.L."/>
            <person name="Choi D."/>
        </authorList>
    </citation>
    <scope>NUCLEOTIDE SEQUENCE [LARGE SCALE GENOMIC DNA]</scope>
    <source>
        <strain evidence="3">cv. PBC81</strain>
    </source>
</reference>
<dbReference type="InterPro" id="IPR039777">
    <property type="entry name" value="IFRD"/>
</dbReference>
<dbReference type="OrthoDB" id="686784at2759"/>
<keyword evidence="3" id="KW-1185">Reference proteome</keyword>
<dbReference type="Pfam" id="PF05004">
    <property type="entry name" value="IFRD"/>
    <property type="match status" value="1"/>
</dbReference>
<gene>
    <name evidence="2" type="ORF">CQW23_20541</name>
</gene>
<dbReference type="InterPro" id="IPR007701">
    <property type="entry name" value="Interferon-rel_develop_reg_N"/>
</dbReference>
<evidence type="ECO:0000259" key="1">
    <source>
        <dbReference type="Pfam" id="PF05004"/>
    </source>
</evidence>
<dbReference type="PANTHER" id="PTHR12354:SF15">
    <property type="entry name" value="INTERFERON-RELATED DEVELOPMENTAL REGULATOR N-TERMINAL DOMAIN-CONTAINING PROTEIN"/>
    <property type="match status" value="1"/>
</dbReference>
<dbReference type="AlphaFoldDB" id="A0A2G2W906"/>
<proteinExistence type="predicted"/>
<dbReference type="STRING" id="33114.A0A2G2W906"/>
<comment type="caution">
    <text evidence="2">The sequence shown here is derived from an EMBL/GenBank/DDBJ whole genome shotgun (WGS) entry which is preliminary data.</text>
</comment>
<protein>
    <recommendedName>
        <fullName evidence="1">Interferon-related developmental regulator N-terminal domain-containing protein</fullName>
    </recommendedName>
</protein>
<reference evidence="2 3" key="1">
    <citation type="journal article" date="2017" name="Genome Biol.">
        <title>New reference genome sequences of hot pepper reveal the massive evolution of plant disease-resistance genes by retroduplication.</title>
        <authorList>
            <person name="Kim S."/>
            <person name="Park J."/>
            <person name="Yeom S.I."/>
            <person name="Kim Y.M."/>
            <person name="Seo E."/>
            <person name="Kim K.T."/>
            <person name="Kim M.S."/>
            <person name="Lee J.M."/>
            <person name="Cheong K."/>
            <person name="Shin H.S."/>
            <person name="Kim S.B."/>
            <person name="Han K."/>
            <person name="Lee J."/>
            <person name="Park M."/>
            <person name="Lee H.A."/>
            <person name="Lee H.Y."/>
            <person name="Lee Y."/>
            <person name="Oh S."/>
            <person name="Lee J.H."/>
            <person name="Choi E."/>
            <person name="Choi E."/>
            <person name="Lee S.E."/>
            <person name="Jeon J."/>
            <person name="Kim H."/>
            <person name="Choi G."/>
            <person name="Song H."/>
            <person name="Lee J."/>
            <person name="Lee S.C."/>
            <person name="Kwon J.K."/>
            <person name="Lee H.Y."/>
            <person name="Koo N."/>
            <person name="Hong Y."/>
            <person name="Kim R.W."/>
            <person name="Kang W.H."/>
            <person name="Huh J.H."/>
            <person name="Kang B.C."/>
            <person name="Yang T.J."/>
            <person name="Lee Y.H."/>
            <person name="Bennetzen J.L."/>
            <person name="Choi D."/>
        </authorList>
    </citation>
    <scope>NUCLEOTIDE SEQUENCE [LARGE SCALE GENOMIC DNA]</scope>
    <source>
        <strain evidence="3">cv. PBC81</strain>
    </source>
</reference>
<accession>A0A2G2W906</accession>
<dbReference type="PANTHER" id="PTHR12354">
    <property type="entry name" value="INTERFERON-RELATED DEVELOPMENTAL REGULATOR"/>
    <property type="match status" value="1"/>
</dbReference>